<dbReference type="EMBL" id="CM055108">
    <property type="protein sequence ID" value="KAJ7526018.1"/>
    <property type="molecule type" value="Genomic_DNA"/>
</dbReference>
<name>A0ACC2B886_DIPCM</name>
<accession>A0ACC2B886</accession>
<keyword evidence="2" id="KW-1185">Reference proteome</keyword>
<sequence length="281" mass="31658">MSSSILQAEVPYGLVNRKLKAKGSEFVEEESADKDVLNGVTASHQERSSPPKRAAFFDVDGTITKTNVVMAYFVARKEELPLLLRLFWLPLFFLTCIFYLIIDWFHRPTFNQIFYRTYRGRLVDKKAALSDLIYKKYYQPRIFSGAKELIQQLKGQGYIIVFVTGSLDFLIDPLAKELGADFVYAAEMIEAKGRLTGKLKAMAVSNDEKAMHVQQYALKYGISLSDSLAYGDSVADLQMLEAVGGPHAVNPDSRLRAIATKRGWPILQWLELPCSISPLSK</sequence>
<dbReference type="Proteomes" id="UP001162992">
    <property type="component" value="Chromosome 17"/>
</dbReference>
<evidence type="ECO:0000313" key="1">
    <source>
        <dbReference type="EMBL" id="KAJ7526018.1"/>
    </source>
</evidence>
<organism evidence="1 2">
    <name type="scientific">Diphasiastrum complanatum</name>
    <name type="common">Issler's clubmoss</name>
    <name type="synonym">Lycopodium complanatum</name>
    <dbReference type="NCBI Taxonomy" id="34168"/>
    <lineage>
        <taxon>Eukaryota</taxon>
        <taxon>Viridiplantae</taxon>
        <taxon>Streptophyta</taxon>
        <taxon>Embryophyta</taxon>
        <taxon>Tracheophyta</taxon>
        <taxon>Lycopodiopsida</taxon>
        <taxon>Lycopodiales</taxon>
        <taxon>Lycopodiaceae</taxon>
        <taxon>Lycopodioideae</taxon>
        <taxon>Diphasiastrum</taxon>
    </lineage>
</organism>
<reference evidence="2" key="1">
    <citation type="journal article" date="2024" name="Proc. Natl. Acad. Sci. U.S.A.">
        <title>Extraordinary preservation of gene collinearity over three hundred million years revealed in homosporous lycophytes.</title>
        <authorList>
            <person name="Li C."/>
            <person name="Wickell D."/>
            <person name="Kuo L.Y."/>
            <person name="Chen X."/>
            <person name="Nie B."/>
            <person name="Liao X."/>
            <person name="Peng D."/>
            <person name="Ji J."/>
            <person name="Jenkins J."/>
            <person name="Williams M."/>
            <person name="Shu S."/>
            <person name="Plott C."/>
            <person name="Barry K."/>
            <person name="Rajasekar S."/>
            <person name="Grimwood J."/>
            <person name="Han X."/>
            <person name="Sun S."/>
            <person name="Hou Z."/>
            <person name="He W."/>
            <person name="Dai G."/>
            <person name="Sun C."/>
            <person name="Schmutz J."/>
            <person name="Leebens-Mack J.H."/>
            <person name="Li F.W."/>
            <person name="Wang L."/>
        </authorList>
    </citation>
    <scope>NUCLEOTIDE SEQUENCE [LARGE SCALE GENOMIC DNA]</scope>
    <source>
        <strain evidence="2">cv. PW_Plant_1</strain>
    </source>
</reference>
<evidence type="ECO:0000313" key="2">
    <source>
        <dbReference type="Proteomes" id="UP001162992"/>
    </source>
</evidence>
<gene>
    <name evidence="1" type="ORF">O6H91_17G078000</name>
</gene>
<comment type="caution">
    <text evidence="1">The sequence shown here is derived from an EMBL/GenBank/DDBJ whole genome shotgun (WGS) entry which is preliminary data.</text>
</comment>
<protein>
    <submittedName>
        <fullName evidence="1">Uncharacterized protein</fullName>
    </submittedName>
</protein>
<proteinExistence type="predicted"/>